<protein>
    <recommendedName>
        <fullName evidence="4">Small lysine-rich protein 1</fullName>
    </recommendedName>
</protein>
<dbReference type="OrthoDB" id="5989977at2759"/>
<dbReference type="STRING" id="137246.A0A401SI74"/>
<dbReference type="AlphaFoldDB" id="A0A401SI74"/>
<proteinExistence type="predicted"/>
<name>A0A401SI74_CHIPU</name>
<dbReference type="PANTHER" id="PTHR37932:SF1">
    <property type="entry name" value="SMALL LYSINE-RICH PROTEIN 1"/>
    <property type="match status" value="1"/>
</dbReference>
<dbReference type="PANTHER" id="PTHR37932">
    <property type="entry name" value="SMALL LYSINE-RICH PROTEIN 1"/>
    <property type="match status" value="1"/>
</dbReference>
<keyword evidence="3" id="KW-1185">Reference proteome</keyword>
<feature type="compositionally biased region" description="Basic residues" evidence="1">
    <location>
        <begin position="1"/>
        <end position="31"/>
    </location>
</feature>
<dbReference type="EMBL" id="BEZZ01000283">
    <property type="protein sequence ID" value="GCC30098.1"/>
    <property type="molecule type" value="Genomic_DNA"/>
</dbReference>
<evidence type="ECO:0008006" key="4">
    <source>
        <dbReference type="Google" id="ProtNLM"/>
    </source>
</evidence>
<dbReference type="Proteomes" id="UP000287033">
    <property type="component" value="Unassembled WGS sequence"/>
</dbReference>
<feature type="region of interest" description="Disordered" evidence="1">
    <location>
        <begin position="1"/>
        <end position="42"/>
    </location>
</feature>
<accession>A0A401SI74</accession>
<dbReference type="OMA" id="ENVYYIA"/>
<gene>
    <name evidence="2" type="ORF">chiPu_0008543</name>
</gene>
<sequence>MPSKSKKGKGKAHSAKAKKEKGSKKKKKKDKKDKGSKSETEVDIMSPAAMYNLYYISHNAADSLIFRGFPWSGGQRKKGRK</sequence>
<evidence type="ECO:0000313" key="2">
    <source>
        <dbReference type="EMBL" id="GCC30098.1"/>
    </source>
</evidence>
<organism evidence="2 3">
    <name type="scientific">Chiloscyllium punctatum</name>
    <name type="common">Brownbanded bambooshark</name>
    <name type="synonym">Hemiscyllium punctatum</name>
    <dbReference type="NCBI Taxonomy" id="137246"/>
    <lineage>
        <taxon>Eukaryota</taxon>
        <taxon>Metazoa</taxon>
        <taxon>Chordata</taxon>
        <taxon>Craniata</taxon>
        <taxon>Vertebrata</taxon>
        <taxon>Chondrichthyes</taxon>
        <taxon>Elasmobranchii</taxon>
        <taxon>Galeomorphii</taxon>
        <taxon>Galeoidea</taxon>
        <taxon>Orectolobiformes</taxon>
        <taxon>Hemiscylliidae</taxon>
        <taxon>Chiloscyllium</taxon>
    </lineage>
</organism>
<reference evidence="2 3" key="1">
    <citation type="journal article" date="2018" name="Nat. Ecol. Evol.">
        <title>Shark genomes provide insights into elasmobranch evolution and the origin of vertebrates.</title>
        <authorList>
            <person name="Hara Y"/>
            <person name="Yamaguchi K"/>
            <person name="Onimaru K"/>
            <person name="Kadota M"/>
            <person name="Koyanagi M"/>
            <person name="Keeley SD"/>
            <person name="Tatsumi K"/>
            <person name="Tanaka K"/>
            <person name="Motone F"/>
            <person name="Kageyama Y"/>
            <person name="Nozu R"/>
            <person name="Adachi N"/>
            <person name="Nishimura O"/>
            <person name="Nakagawa R"/>
            <person name="Tanegashima C"/>
            <person name="Kiyatake I"/>
            <person name="Matsumoto R"/>
            <person name="Murakumo K"/>
            <person name="Nishida K"/>
            <person name="Terakita A"/>
            <person name="Kuratani S"/>
            <person name="Sato K"/>
            <person name="Hyodo S Kuraku.S."/>
        </authorList>
    </citation>
    <scope>NUCLEOTIDE SEQUENCE [LARGE SCALE GENOMIC DNA]</scope>
</reference>
<evidence type="ECO:0000313" key="3">
    <source>
        <dbReference type="Proteomes" id="UP000287033"/>
    </source>
</evidence>
<comment type="caution">
    <text evidence="2">The sequence shown here is derived from an EMBL/GenBank/DDBJ whole genome shotgun (WGS) entry which is preliminary data.</text>
</comment>
<evidence type="ECO:0000256" key="1">
    <source>
        <dbReference type="SAM" id="MobiDB-lite"/>
    </source>
</evidence>
<dbReference type="InterPro" id="IPR037760">
    <property type="entry name" value="SMKR1"/>
</dbReference>